<proteinExistence type="inferred from homology"/>
<reference evidence="7" key="1">
    <citation type="submission" date="2015-01" db="EMBL/GenBank/DDBJ databases">
        <authorList>
            <person name="Xiang T."/>
            <person name="Song Y."/>
            <person name="Huang L."/>
            <person name="Wang B."/>
            <person name="Wu P."/>
        </authorList>
    </citation>
    <scope>NUCLEOTIDE SEQUENCE [LARGE SCALE GENOMIC DNA]</scope>
    <source>
        <strain evidence="7">V1</strain>
    </source>
</reference>
<dbReference type="GO" id="GO:0016020">
    <property type="term" value="C:membrane"/>
    <property type="evidence" value="ECO:0007669"/>
    <property type="project" value="InterPro"/>
</dbReference>
<dbReference type="SUPFAM" id="SSF51905">
    <property type="entry name" value="FAD/NAD(P)-binding domain"/>
    <property type="match status" value="1"/>
</dbReference>
<dbReference type="Gene3D" id="3.50.50.60">
    <property type="entry name" value="FAD/NAD(P)-binding domain"/>
    <property type="match status" value="1"/>
</dbReference>
<keyword evidence="2 5" id="KW-0285">Flavoprotein</keyword>
<dbReference type="EMBL" id="CDNC01000006">
    <property type="protein sequence ID" value="CEM61058.1"/>
    <property type="molecule type" value="Genomic_DNA"/>
</dbReference>
<feature type="domain" description="FMN-binding" evidence="6">
    <location>
        <begin position="43"/>
        <end position="117"/>
    </location>
</feature>
<dbReference type="InterPro" id="IPR010960">
    <property type="entry name" value="Flavocytochrome_c"/>
</dbReference>
<dbReference type="PANTHER" id="PTHR43400:SF7">
    <property type="entry name" value="FAD-DEPENDENT OXIDOREDUCTASE 2 FAD BINDING DOMAIN-CONTAINING PROTEIN"/>
    <property type="match status" value="1"/>
</dbReference>
<evidence type="ECO:0000256" key="3">
    <source>
        <dbReference type="ARBA" id="ARBA00022827"/>
    </source>
</evidence>
<evidence type="ECO:0000313" key="10">
    <source>
        <dbReference type="Proteomes" id="UP000323594"/>
    </source>
</evidence>
<keyword evidence="5" id="KW-0732">Signal</keyword>
<dbReference type="Gene3D" id="3.90.700.10">
    <property type="entry name" value="Succinate dehydrogenase/fumarate reductase flavoprotein, catalytic domain"/>
    <property type="match status" value="1"/>
</dbReference>
<name>A0A0B7GRK1_TREPH</name>
<evidence type="ECO:0000256" key="4">
    <source>
        <dbReference type="ARBA" id="ARBA00023002"/>
    </source>
</evidence>
<evidence type="ECO:0000313" key="8">
    <source>
        <dbReference type="EMBL" id="QEJ97256.1"/>
    </source>
</evidence>
<dbReference type="SUPFAM" id="SSF56425">
    <property type="entry name" value="Succinate dehydrogenase/fumarate reductase flavoprotein, catalytic domain"/>
    <property type="match status" value="1"/>
</dbReference>
<dbReference type="PROSITE" id="PS51257">
    <property type="entry name" value="PROKAR_LIPOPROTEIN"/>
    <property type="match status" value="1"/>
</dbReference>
<dbReference type="SMART" id="SM00900">
    <property type="entry name" value="FMN_bind"/>
    <property type="match status" value="1"/>
</dbReference>
<comment type="cofactor">
    <cofactor evidence="5">
        <name>FAD</name>
        <dbReference type="ChEBI" id="CHEBI:57692"/>
    </cofactor>
    <text evidence="5">Binds 1 FAD per subunit.</text>
</comment>
<comment type="catalytic activity">
    <reaction evidence="5">
        <text>dihydrourocanate + A = urocanate + AH2</text>
        <dbReference type="Rhea" id="RHEA:36059"/>
        <dbReference type="ChEBI" id="CHEBI:13193"/>
        <dbReference type="ChEBI" id="CHEBI:17499"/>
        <dbReference type="ChEBI" id="CHEBI:27247"/>
        <dbReference type="ChEBI" id="CHEBI:72991"/>
        <dbReference type="EC" id="1.3.99.33"/>
    </reaction>
</comment>
<dbReference type="RefSeq" id="WP_024752166.1">
    <property type="nucleotide sequence ID" value="NZ_CDNC01000006.1"/>
</dbReference>
<evidence type="ECO:0000313" key="9">
    <source>
        <dbReference type="Proteomes" id="UP000042527"/>
    </source>
</evidence>
<dbReference type="Gene3D" id="3.90.1010.20">
    <property type="match status" value="1"/>
</dbReference>
<gene>
    <name evidence="8" type="ORF">FUT82_04145</name>
    <name evidence="7" type="ORF">TPHV1_140006</name>
</gene>
<evidence type="ECO:0000313" key="7">
    <source>
        <dbReference type="EMBL" id="CEM61058.1"/>
    </source>
</evidence>
<feature type="chain" id="PRO_5041507200" description="Urocanate reductase" evidence="5">
    <location>
        <begin position="24"/>
        <end position="593"/>
    </location>
</feature>
<protein>
    <recommendedName>
        <fullName evidence="5">Urocanate reductase</fullName>
        <ecNumber evidence="5">1.3.99.33</ecNumber>
    </recommendedName>
</protein>
<reference evidence="9" key="2">
    <citation type="submission" date="2015-01" db="EMBL/GenBank/DDBJ databases">
        <authorList>
            <person name="Manzoor Shahid"/>
            <person name="Zubair Saima"/>
        </authorList>
    </citation>
    <scope>NUCLEOTIDE SEQUENCE [LARGE SCALE GENOMIC DNA]</scope>
    <source>
        <strain evidence="9">V1</strain>
    </source>
</reference>
<dbReference type="Pfam" id="PF00890">
    <property type="entry name" value="FAD_binding_2"/>
    <property type="match status" value="1"/>
</dbReference>
<dbReference type="Proteomes" id="UP000042527">
    <property type="component" value="Unassembled WGS sequence"/>
</dbReference>
<dbReference type="InterPro" id="IPR036188">
    <property type="entry name" value="FAD/NAD-bd_sf"/>
</dbReference>
<accession>A0A0B7GRK1</accession>
<dbReference type="GeneID" id="57752293"/>
<dbReference type="EMBL" id="CP042817">
    <property type="protein sequence ID" value="QEJ97256.1"/>
    <property type="molecule type" value="Genomic_DNA"/>
</dbReference>
<evidence type="ECO:0000256" key="5">
    <source>
        <dbReference type="RuleBase" id="RU366062"/>
    </source>
</evidence>
<dbReference type="AlphaFoldDB" id="A0A0B7GRK1"/>
<dbReference type="EC" id="1.3.99.33" evidence="5"/>
<comment type="similarity">
    <text evidence="1 5">Belongs to the FAD-dependent oxidoreductase 2 family. FRD/SDH subfamily.</text>
</comment>
<dbReference type="GO" id="GO:0016491">
    <property type="term" value="F:oxidoreductase activity"/>
    <property type="evidence" value="ECO:0007669"/>
    <property type="project" value="UniProtKB-KW"/>
</dbReference>
<evidence type="ECO:0000259" key="6">
    <source>
        <dbReference type="SMART" id="SM00900"/>
    </source>
</evidence>
<dbReference type="InterPro" id="IPR003953">
    <property type="entry name" value="FAD-dep_OxRdtase_2_FAD-bd"/>
</dbReference>
<feature type="signal peptide" evidence="5">
    <location>
        <begin position="1"/>
        <end position="23"/>
    </location>
</feature>
<dbReference type="OrthoDB" id="311713at2"/>
<dbReference type="InterPro" id="IPR027477">
    <property type="entry name" value="Succ_DH/fumarate_Rdtase_cat_sf"/>
</dbReference>
<dbReference type="InterPro" id="IPR007329">
    <property type="entry name" value="FMN-bd"/>
</dbReference>
<comment type="cofactor">
    <cofactor evidence="5">
        <name>FMN</name>
        <dbReference type="ChEBI" id="CHEBI:58210"/>
    </cofactor>
    <text evidence="5">Binds 1 or 2 FMN covalently per subunit.</text>
</comment>
<keyword evidence="4 5" id="KW-0560">Oxidoreductase</keyword>
<dbReference type="Proteomes" id="UP000323594">
    <property type="component" value="Chromosome"/>
</dbReference>
<dbReference type="Pfam" id="PF04205">
    <property type="entry name" value="FMN_bind"/>
    <property type="match status" value="1"/>
</dbReference>
<keyword evidence="9" id="KW-1185">Reference proteome</keyword>
<reference evidence="8 10" key="3">
    <citation type="submission" date="2019-08" db="EMBL/GenBank/DDBJ databases">
        <authorList>
            <person name="Kuhnert P."/>
        </authorList>
    </citation>
    <scope>NUCLEOTIDE SEQUENCE [LARGE SCALE GENOMIC DNA]</scope>
    <source>
        <strain evidence="8 10">B36.5</strain>
    </source>
</reference>
<evidence type="ECO:0000256" key="1">
    <source>
        <dbReference type="ARBA" id="ARBA00008040"/>
    </source>
</evidence>
<sequence>MKKFATVLLGVMLIIGFSGCSQKESGESTGGIKNGTYTSTVKGNNAEITLEVQVKDSKIESAKVTNHSETPVLSDGAINDIPAQVVETQSLAIDTISGATVSSTAVLLGIENCLTEAGFSIDDLKAKKGEIKKEEDKTIDTDVLVIGAGGAGLSAAVTANQEGAKVVVVEKMPKVGGNTILAGGALNAVDEGSETAKKHKDSVELHFKQTYEGGNKKGDPKLVRILVNNAYSAIKWLKDLGMEFKPDTFTVLGGLWPRAHKPVEPVGTGFFKTFNNYITTHENIEVLLETKAEELIITDGVVKGIIASGKTGNKITINAKNVIIATGGFSKNIEMRQKYNTLWENLGENIKSTNHPGATGDGITLGLQANADLVGMEYIQLLPMGDPKTGSLSGNIEMAVENRIFVNKEGKRFVDEGARRDVMTAALMQQQDSQLWVIVDSHDYPTGEEVNNFNEKLNDLIKEGRAFKGDSLNDLAKAINVNPENLNKAVESFNKFVRGEIKDEFGRTLKDREINKGPFYAALRVPTVHHTMGGLKINENAEVIDKNGNVINHLYAAGEVTGGIHGENRLGGNALADIIVFGRIAGKNAAANK</sequence>
<dbReference type="PANTHER" id="PTHR43400">
    <property type="entry name" value="FUMARATE REDUCTASE"/>
    <property type="match status" value="1"/>
</dbReference>
<dbReference type="GO" id="GO:0010181">
    <property type="term" value="F:FMN binding"/>
    <property type="evidence" value="ECO:0007669"/>
    <property type="project" value="InterPro"/>
</dbReference>
<evidence type="ECO:0000256" key="2">
    <source>
        <dbReference type="ARBA" id="ARBA00022630"/>
    </source>
</evidence>
<dbReference type="NCBIfam" id="TIGR01813">
    <property type="entry name" value="flavo_cyto_c"/>
    <property type="match status" value="1"/>
</dbReference>
<dbReference type="InterPro" id="IPR050315">
    <property type="entry name" value="FAD-oxidoreductase_2"/>
</dbReference>
<organism evidence="7 9">
    <name type="scientific">Treponema phagedenis</name>
    <dbReference type="NCBI Taxonomy" id="162"/>
    <lineage>
        <taxon>Bacteria</taxon>
        <taxon>Pseudomonadati</taxon>
        <taxon>Spirochaetota</taxon>
        <taxon>Spirochaetia</taxon>
        <taxon>Spirochaetales</taxon>
        <taxon>Treponemataceae</taxon>
        <taxon>Treponema</taxon>
    </lineage>
</organism>
<keyword evidence="3 5" id="KW-0274">FAD</keyword>